<evidence type="ECO:0000313" key="3">
    <source>
        <dbReference type="Proteomes" id="UP001310890"/>
    </source>
</evidence>
<feature type="compositionally biased region" description="Low complexity" evidence="1">
    <location>
        <begin position="44"/>
        <end position="56"/>
    </location>
</feature>
<protein>
    <recommendedName>
        <fullName evidence="4">Only prolin and serin are matching in the corresponding protein</fullName>
    </recommendedName>
</protein>
<gene>
    <name evidence="2" type="ORF">LTR62_006246</name>
</gene>
<dbReference type="AlphaFoldDB" id="A0AAN7TEI7"/>
<feature type="compositionally biased region" description="Basic and acidic residues" evidence="1">
    <location>
        <begin position="63"/>
        <end position="80"/>
    </location>
</feature>
<name>A0AAN7TEI7_9PEZI</name>
<proteinExistence type="predicted"/>
<dbReference type="Proteomes" id="UP001310890">
    <property type="component" value="Unassembled WGS sequence"/>
</dbReference>
<evidence type="ECO:0000313" key="2">
    <source>
        <dbReference type="EMBL" id="KAK5110112.1"/>
    </source>
</evidence>
<evidence type="ECO:0008006" key="4">
    <source>
        <dbReference type="Google" id="ProtNLM"/>
    </source>
</evidence>
<organism evidence="2 3">
    <name type="scientific">Meristemomyces frigidus</name>
    <dbReference type="NCBI Taxonomy" id="1508187"/>
    <lineage>
        <taxon>Eukaryota</taxon>
        <taxon>Fungi</taxon>
        <taxon>Dikarya</taxon>
        <taxon>Ascomycota</taxon>
        <taxon>Pezizomycotina</taxon>
        <taxon>Dothideomycetes</taxon>
        <taxon>Dothideomycetidae</taxon>
        <taxon>Mycosphaerellales</taxon>
        <taxon>Teratosphaeriaceae</taxon>
        <taxon>Meristemomyces</taxon>
    </lineage>
</organism>
<feature type="compositionally biased region" description="Low complexity" evidence="1">
    <location>
        <begin position="12"/>
        <end position="37"/>
    </location>
</feature>
<accession>A0AAN7TEI7</accession>
<evidence type="ECO:0000256" key="1">
    <source>
        <dbReference type="SAM" id="MobiDB-lite"/>
    </source>
</evidence>
<comment type="caution">
    <text evidence="2">The sequence shown here is derived from an EMBL/GenBank/DDBJ whole genome shotgun (WGS) entry which is preliminary data.</text>
</comment>
<sequence length="519" mass="57365">MAVLENEPIHMSPTHSRSSSGASASSSSPITSTFSNRSHTRCPSSSSSLVASPDSPLTANKSALHDLVEDPAEDPVHRDDFSLDTHMEDEPLCICDTPFCEHTQTPRLSQAIISSSSVATPEWSPGDDYFAESESFKSRSPKRRRSGEHSAEGLTARLSRRWPSLSVKWKDRKPSISISNTTIQSAPASRATSVRSPSLRRSMIPYPLDFAQAMTPPITPVDVQSRDSILGRPRRLSRPQKPLDIIIPEAEDSSTETLELVSTPLLPPMSTDLFNASREQMQSPLQSPTVAEPLSTASLLGTPAMTPLNEAMPTPPLSSHASTASFVQIGGMQVLRPSSEIPHMTISEESDPWATRLGHANFHILPEPYLPSICNAQTCKRLLDDWEAARMEYMRQATRTSEHYGPTSQIYSYTEQKWAEIDDQWRSYHQEANLVAGVSPDTTVHQPLGETQPLTRVPTLDRERGKNAKFSNIDDQTVIAPMVQYAKIQRQPSRKRAILKLFTDPASLLGGRTAFSFKR</sequence>
<feature type="region of interest" description="Disordered" evidence="1">
    <location>
        <begin position="1"/>
        <end position="80"/>
    </location>
</feature>
<dbReference type="EMBL" id="JAVRRL010000053">
    <property type="protein sequence ID" value="KAK5110112.1"/>
    <property type="molecule type" value="Genomic_DNA"/>
</dbReference>
<reference evidence="2" key="1">
    <citation type="submission" date="2023-08" db="EMBL/GenBank/DDBJ databases">
        <title>Black Yeasts Isolated from many extreme environments.</title>
        <authorList>
            <person name="Coleine C."/>
            <person name="Stajich J.E."/>
            <person name="Selbmann L."/>
        </authorList>
    </citation>
    <scope>NUCLEOTIDE SEQUENCE</scope>
    <source>
        <strain evidence="2">CCFEE 5401</strain>
    </source>
</reference>
<feature type="region of interest" description="Disordered" evidence="1">
    <location>
        <begin position="130"/>
        <end position="155"/>
    </location>
</feature>